<name>A0A1D3RH84_PLAMA</name>
<keyword evidence="4" id="KW-1185">Reference proteome</keyword>
<feature type="transmembrane region" description="Helical" evidence="2">
    <location>
        <begin position="241"/>
        <end position="262"/>
    </location>
</feature>
<dbReference type="RefSeq" id="XP_028861894.1">
    <property type="nucleotide sequence ID" value="XM_029005291.1"/>
</dbReference>
<dbReference type="VEuPathDB" id="PlasmoDB:PmUG01_10010500"/>
<evidence type="ECO:0000313" key="4">
    <source>
        <dbReference type="Proteomes" id="UP000219813"/>
    </source>
</evidence>
<sequence length="277" mass="32755">MEQEKKALLLVNFLGFILLSWKYHFNSDNMFSITLDEGCKLKKKLETRNCRLLGKHEHLKDSNVVNINKGIEYIGLNNIKDIHNNEERIKKKKKQPNGSSPRCTRGYKKDTKNKTCTFNAKKYSHMEKKIFKELDYEDFLKNNRTISDKLYKKIILKKCRLRLALPLLLFLLLSLGLILDFSFNCGLTRGLYKLLSYSLSSQEMMKFHNYLKSNVSSFFKYSVPKDNSSTTDFYITPFFDFLIYCVVFFILGISIISGIIYYHKKVIKYEKIKFRKR</sequence>
<protein>
    <submittedName>
        <fullName evidence="3">Fam-l protein</fullName>
    </submittedName>
</protein>
<evidence type="ECO:0000313" key="3">
    <source>
        <dbReference type="EMBL" id="SCN44522.1"/>
    </source>
</evidence>
<keyword evidence="2" id="KW-1133">Transmembrane helix</keyword>
<proteinExistence type="predicted"/>
<reference evidence="3 4" key="1">
    <citation type="submission" date="2016-06" db="EMBL/GenBank/DDBJ databases">
        <authorList>
            <consortium name="Pathogen Informatics"/>
        </authorList>
    </citation>
    <scope>NUCLEOTIDE SEQUENCE [LARGE SCALE GENOMIC DNA]</scope>
</reference>
<feature type="transmembrane region" description="Helical" evidence="2">
    <location>
        <begin position="163"/>
        <end position="183"/>
    </location>
</feature>
<feature type="region of interest" description="Disordered" evidence="1">
    <location>
        <begin position="88"/>
        <end position="108"/>
    </location>
</feature>
<dbReference type="InterPro" id="IPR022139">
    <property type="entry name" value="Fam-L/Fam-M-like_plasmodium"/>
</dbReference>
<dbReference type="EMBL" id="LT594631">
    <property type="protein sequence ID" value="SCN44522.1"/>
    <property type="molecule type" value="Genomic_DNA"/>
</dbReference>
<dbReference type="Proteomes" id="UP000219813">
    <property type="component" value="Chromosome 10"/>
</dbReference>
<keyword evidence="2" id="KW-0472">Membrane</keyword>
<keyword evidence="2" id="KW-0812">Transmembrane</keyword>
<dbReference type="Pfam" id="PF12420">
    <property type="entry name" value="DUF3671"/>
    <property type="match status" value="1"/>
</dbReference>
<dbReference type="KEGG" id="pmal:PMUG01_10010500"/>
<accession>A0A1D3RH84</accession>
<evidence type="ECO:0000256" key="2">
    <source>
        <dbReference type="SAM" id="Phobius"/>
    </source>
</evidence>
<evidence type="ECO:0000256" key="1">
    <source>
        <dbReference type="SAM" id="MobiDB-lite"/>
    </source>
</evidence>
<dbReference type="GeneID" id="39869105"/>
<organism evidence="3 4">
    <name type="scientific">Plasmodium malariae</name>
    <dbReference type="NCBI Taxonomy" id="5858"/>
    <lineage>
        <taxon>Eukaryota</taxon>
        <taxon>Sar</taxon>
        <taxon>Alveolata</taxon>
        <taxon>Apicomplexa</taxon>
        <taxon>Aconoidasida</taxon>
        <taxon>Haemosporida</taxon>
        <taxon>Plasmodiidae</taxon>
        <taxon>Plasmodium</taxon>
        <taxon>Plasmodium (Plasmodium)</taxon>
    </lineage>
</organism>
<gene>
    <name evidence="3" type="primary">PmUG01_10010500</name>
    <name evidence="3" type="ORF">PMUG01_10010500</name>
</gene>
<dbReference type="AlphaFoldDB" id="A0A1D3RH84"/>